<name>A0A834YMW2_TETSI</name>
<keyword evidence="4" id="KW-1185">Reference proteome</keyword>
<accession>A0A834YMW2</accession>
<dbReference type="GO" id="GO:0008194">
    <property type="term" value="F:UDP-glycosyltransferase activity"/>
    <property type="evidence" value="ECO:0007669"/>
    <property type="project" value="UniProtKB-ARBA"/>
</dbReference>
<feature type="domain" description="Glycosyltransferase N-terminal" evidence="2">
    <location>
        <begin position="257"/>
        <end position="300"/>
    </location>
</feature>
<dbReference type="GO" id="GO:1901135">
    <property type="term" value="P:carbohydrate derivative metabolic process"/>
    <property type="evidence" value="ECO:0007669"/>
    <property type="project" value="UniProtKB-ARBA"/>
</dbReference>
<dbReference type="Pfam" id="PF26168">
    <property type="entry name" value="Glyco_transf_N"/>
    <property type="match status" value="1"/>
</dbReference>
<sequence>MHLVTNTHIPKLQDSTRNFFSICSSPFCRAIPSYAMIPYKSYVNLRVMDARNYQGNLLLSNIRQDASTSLPPSSGTGCYHTGLVPSHTVGRCHPEQVPFYIELECRLVIVAAKDGLGAPVLFFTSNASSGLMYLVGSACLNETTTGPAWAERFGRYWSLSLVLRGGLSHYLGGSFHSCRLARVNGANAGTKEGCVDDFDWPVLSWLLMRTRPYSLQLLRPPFLPDQEKFFPTLSSVGDIVSLIEWEAPHPTEASQFEFLKFDVGDLYNTCREMEGKFIDLLGQEQINENKGQWAVGPLNPIVIGAAGDSHRRHKCLEWLDKQAPRSALCVSFGTTTSLTDDQIIELAIGLEQSKVPFVWVLRDADRGDIFAGDEEVRRTQLPKGGFLVFQSFGQHGRELITSELALRLLSILSEEQSLPSMDPICLNNTLEKLVIKVAVYPIIQTGLFKK</sequence>
<evidence type="ECO:0000259" key="2">
    <source>
        <dbReference type="Pfam" id="PF26168"/>
    </source>
</evidence>
<dbReference type="PANTHER" id="PTHR48044">
    <property type="entry name" value="GLYCOSYLTRANSFERASE"/>
    <property type="match status" value="1"/>
</dbReference>
<dbReference type="SUPFAM" id="SSF53756">
    <property type="entry name" value="UDP-Glycosyltransferase/glycogen phosphorylase"/>
    <property type="match status" value="1"/>
</dbReference>
<gene>
    <name evidence="3" type="ORF">HHK36_024249</name>
</gene>
<dbReference type="Gene3D" id="3.40.50.2000">
    <property type="entry name" value="Glycogen Phosphorylase B"/>
    <property type="match status" value="2"/>
</dbReference>
<dbReference type="EMBL" id="JABCRI010000018">
    <property type="protein sequence ID" value="KAF8389730.1"/>
    <property type="molecule type" value="Genomic_DNA"/>
</dbReference>
<organism evidence="3 4">
    <name type="scientific">Tetracentron sinense</name>
    <name type="common">Spur-leaf</name>
    <dbReference type="NCBI Taxonomy" id="13715"/>
    <lineage>
        <taxon>Eukaryota</taxon>
        <taxon>Viridiplantae</taxon>
        <taxon>Streptophyta</taxon>
        <taxon>Embryophyta</taxon>
        <taxon>Tracheophyta</taxon>
        <taxon>Spermatophyta</taxon>
        <taxon>Magnoliopsida</taxon>
        <taxon>Trochodendrales</taxon>
        <taxon>Trochodendraceae</taxon>
        <taxon>Tetracentron</taxon>
    </lineage>
</organism>
<reference evidence="3 4" key="1">
    <citation type="submission" date="2020-04" db="EMBL/GenBank/DDBJ databases">
        <title>Plant Genome Project.</title>
        <authorList>
            <person name="Zhang R.-G."/>
        </authorList>
    </citation>
    <scope>NUCLEOTIDE SEQUENCE [LARGE SCALE GENOMIC DNA]</scope>
    <source>
        <strain evidence="3">YNK0</strain>
        <tissue evidence="3">Leaf</tissue>
    </source>
</reference>
<dbReference type="PANTHER" id="PTHR48044:SF22">
    <property type="entry name" value="GLYCOSYLTRANSFERASE"/>
    <property type="match status" value="1"/>
</dbReference>
<dbReference type="AlphaFoldDB" id="A0A834YMW2"/>
<evidence type="ECO:0000313" key="4">
    <source>
        <dbReference type="Proteomes" id="UP000655225"/>
    </source>
</evidence>
<comment type="caution">
    <text evidence="3">The sequence shown here is derived from an EMBL/GenBank/DDBJ whole genome shotgun (WGS) entry which is preliminary data.</text>
</comment>
<proteinExistence type="inferred from homology"/>
<dbReference type="OrthoDB" id="5835829at2759"/>
<evidence type="ECO:0000313" key="3">
    <source>
        <dbReference type="EMBL" id="KAF8389730.1"/>
    </source>
</evidence>
<dbReference type="Proteomes" id="UP000655225">
    <property type="component" value="Unassembled WGS sequence"/>
</dbReference>
<comment type="similarity">
    <text evidence="1">Belongs to the UDP-glycosyltransferase family.</text>
</comment>
<dbReference type="InterPro" id="IPR058980">
    <property type="entry name" value="Glyco_transf_N"/>
</dbReference>
<evidence type="ECO:0000256" key="1">
    <source>
        <dbReference type="ARBA" id="ARBA00009995"/>
    </source>
</evidence>
<protein>
    <recommendedName>
        <fullName evidence="2">Glycosyltransferase N-terminal domain-containing protein</fullName>
    </recommendedName>
</protein>